<keyword evidence="2" id="KW-1003">Cell membrane</keyword>
<evidence type="ECO:0000256" key="1">
    <source>
        <dbReference type="ARBA" id="ARBA00022448"/>
    </source>
</evidence>
<dbReference type="EMBL" id="LUUB01000121">
    <property type="protein sequence ID" value="OAE98614.1"/>
    <property type="molecule type" value="Genomic_DNA"/>
</dbReference>
<evidence type="ECO:0000259" key="8">
    <source>
        <dbReference type="PROSITE" id="PS50893"/>
    </source>
</evidence>
<dbReference type="InterPro" id="IPR017911">
    <property type="entry name" value="MacB-like_ATP-bd"/>
</dbReference>
<protein>
    <submittedName>
        <fullName evidence="9">ABC transporter ATP-binding protein</fullName>
    </submittedName>
</protein>
<keyword evidence="2" id="KW-0997">Cell inner membrane</keyword>
<dbReference type="GO" id="GO:0005524">
    <property type="term" value="F:ATP binding"/>
    <property type="evidence" value="ECO:0007669"/>
    <property type="project" value="UniProtKB-KW"/>
</dbReference>
<dbReference type="GO" id="GO:0022857">
    <property type="term" value="F:transmembrane transporter activity"/>
    <property type="evidence" value="ECO:0007669"/>
    <property type="project" value="TreeGrafter"/>
</dbReference>
<keyword evidence="1" id="KW-0813">Transport</keyword>
<keyword evidence="5" id="KW-1278">Translocase</keyword>
<dbReference type="Pfam" id="PF00005">
    <property type="entry name" value="ABC_tran"/>
    <property type="match status" value="1"/>
</dbReference>
<proteinExistence type="inferred from homology"/>
<evidence type="ECO:0000313" key="9">
    <source>
        <dbReference type="EMBL" id="OAE98614.1"/>
    </source>
</evidence>
<keyword evidence="2" id="KW-0472">Membrane</keyword>
<dbReference type="GO" id="GO:0005886">
    <property type="term" value="C:plasma membrane"/>
    <property type="evidence" value="ECO:0007669"/>
    <property type="project" value="TreeGrafter"/>
</dbReference>
<keyword evidence="3" id="KW-0547">Nucleotide-binding</keyword>
<dbReference type="PROSITE" id="PS00211">
    <property type="entry name" value="ABC_TRANSPORTER_1"/>
    <property type="match status" value="1"/>
</dbReference>
<sequence length="244" mass="25998">MSETIIEATAIKKTLGRGAGEVQALRGVDLALRRGELTLLMGPSGSGKTTLLLVLGCMLAPSSGILTVCGTPTSGVDKEGLAKIRRDHIGFVFQSYHLFPTLTAAQNVRLAVDIRGEHGRKAKKEARKALSMVGLEQKADTLPGELSGGEQQRVAIARAFVANPSVILADEPTAALDGNNGRTIMRILADTAHQRERAVLVVTHDPRVIPFADRIVEIEDGLLVGTESGGPERLHFPKTAAFRP</sequence>
<keyword evidence="10" id="KW-1185">Reference proteome</keyword>
<reference evidence="9 10" key="1">
    <citation type="submission" date="2016-03" db="EMBL/GenBank/DDBJ databases">
        <title>Draft Genome Sequence of the Strain BR 10245 (Bradyrhizobium sp.) isolated from nodules of Centrolobium paraense.</title>
        <authorList>
            <person name="Simoes-Araujo J.L.Sr."/>
            <person name="Barauna A.C."/>
            <person name="Silva K."/>
            <person name="Zilli J.E."/>
        </authorList>
    </citation>
    <scope>NUCLEOTIDE SEQUENCE [LARGE SCALE GENOMIC DNA]</scope>
    <source>
        <strain evidence="9 10">BR 10245</strain>
    </source>
</reference>
<organism evidence="9 10">
    <name type="scientific">Bradyrhizobium centrolobii</name>
    <dbReference type="NCBI Taxonomy" id="1505087"/>
    <lineage>
        <taxon>Bacteria</taxon>
        <taxon>Pseudomonadati</taxon>
        <taxon>Pseudomonadota</taxon>
        <taxon>Alphaproteobacteria</taxon>
        <taxon>Hyphomicrobiales</taxon>
        <taxon>Nitrobacteraceae</taxon>
        <taxon>Bradyrhizobium</taxon>
    </lineage>
</organism>
<feature type="domain" description="ABC transporter" evidence="8">
    <location>
        <begin position="6"/>
        <end position="243"/>
    </location>
</feature>
<dbReference type="InterPro" id="IPR015854">
    <property type="entry name" value="ABC_transpr_LolD-like"/>
</dbReference>
<evidence type="ECO:0000313" key="10">
    <source>
        <dbReference type="Proteomes" id="UP000076959"/>
    </source>
</evidence>
<evidence type="ECO:0000256" key="7">
    <source>
        <dbReference type="ARBA" id="ARBA00038388"/>
    </source>
</evidence>
<dbReference type="SMART" id="SM00382">
    <property type="entry name" value="AAA"/>
    <property type="match status" value="1"/>
</dbReference>
<dbReference type="PANTHER" id="PTHR24220">
    <property type="entry name" value="IMPORT ATP-BINDING PROTEIN"/>
    <property type="match status" value="1"/>
</dbReference>
<evidence type="ECO:0000256" key="5">
    <source>
        <dbReference type="ARBA" id="ARBA00022967"/>
    </source>
</evidence>
<dbReference type="InterPro" id="IPR027417">
    <property type="entry name" value="P-loop_NTPase"/>
</dbReference>
<accession>A0A176Y995</accession>
<dbReference type="SUPFAM" id="SSF52540">
    <property type="entry name" value="P-loop containing nucleoside triphosphate hydrolases"/>
    <property type="match status" value="1"/>
</dbReference>
<evidence type="ECO:0000256" key="4">
    <source>
        <dbReference type="ARBA" id="ARBA00022840"/>
    </source>
</evidence>
<dbReference type="InterPro" id="IPR017871">
    <property type="entry name" value="ABC_transporter-like_CS"/>
</dbReference>
<gene>
    <name evidence="9" type="ORF">AYJ54_34265</name>
</gene>
<dbReference type="PROSITE" id="PS50893">
    <property type="entry name" value="ABC_TRANSPORTER_2"/>
    <property type="match status" value="1"/>
</dbReference>
<dbReference type="OrthoDB" id="9786950at2"/>
<dbReference type="AlphaFoldDB" id="A0A176Y995"/>
<dbReference type="InterPro" id="IPR003593">
    <property type="entry name" value="AAA+_ATPase"/>
</dbReference>
<dbReference type="PANTHER" id="PTHR24220:SF685">
    <property type="entry name" value="ABC TRANSPORTER RELATED"/>
    <property type="match status" value="1"/>
</dbReference>
<comment type="similarity">
    <text evidence="7">Belongs to the ABC transporter superfamily. Macrolide exporter (TC 3.A.1.122) family.</text>
</comment>
<dbReference type="STRING" id="1505087.AYJ54_34265"/>
<evidence type="ECO:0000256" key="6">
    <source>
        <dbReference type="ARBA" id="ARBA00024722"/>
    </source>
</evidence>
<keyword evidence="4 9" id="KW-0067">ATP-binding</keyword>
<evidence type="ECO:0000256" key="2">
    <source>
        <dbReference type="ARBA" id="ARBA00022519"/>
    </source>
</evidence>
<dbReference type="InterPro" id="IPR003439">
    <property type="entry name" value="ABC_transporter-like_ATP-bd"/>
</dbReference>
<evidence type="ECO:0000256" key="3">
    <source>
        <dbReference type="ARBA" id="ARBA00022741"/>
    </source>
</evidence>
<dbReference type="FunFam" id="3.40.50.300:FF:000032">
    <property type="entry name" value="Export ABC transporter ATP-binding protein"/>
    <property type="match status" value="1"/>
</dbReference>
<comment type="caution">
    <text evidence="9">The sequence shown here is derived from an EMBL/GenBank/DDBJ whole genome shotgun (WGS) entry which is preliminary data.</text>
</comment>
<dbReference type="GO" id="GO:0016887">
    <property type="term" value="F:ATP hydrolysis activity"/>
    <property type="evidence" value="ECO:0007669"/>
    <property type="project" value="InterPro"/>
</dbReference>
<dbReference type="Proteomes" id="UP000076959">
    <property type="component" value="Unassembled WGS sequence"/>
</dbReference>
<comment type="function">
    <text evidence="6">Involved in beta-(1--&gt;2)glucan export. Transmembrane domains (TMD) form a pore in the inner membrane and the ATP-binding domain (NBD) is responsible for energy generation.</text>
</comment>
<dbReference type="Gene3D" id="3.40.50.300">
    <property type="entry name" value="P-loop containing nucleotide triphosphate hydrolases"/>
    <property type="match status" value="1"/>
</dbReference>
<dbReference type="RefSeq" id="WP_063708595.1">
    <property type="nucleotide sequence ID" value="NZ_LUUB01000121.1"/>
</dbReference>
<dbReference type="CDD" id="cd03255">
    <property type="entry name" value="ABC_MJ0796_LolCDE_FtsE"/>
    <property type="match status" value="1"/>
</dbReference>
<dbReference type="GO" id="GO:0098796">
    <property type="term" value="C:membrane protein complex"/>
    <property type="evidence" value="ECO:0007669"/>
    <property type="project" value="UniProtKB-ARBA"/>
</dbReference>
<name>A0A176Y995_9BRAD</name>